<evidence type="ECO:0000259" key="7">
    <source>
        <dbReference type="PROSITE" id="PS51935"/>
    </source>
</evidence>
<dbReference type="RefSeq" id="WP_152358228.1">
    <property type="nucleotide sequence ID" value="NZ_WBSM01000005.1"/>
</dbReference>
<evidence type="ECO:0000313" key="9">
    <source>
        <dbReference type="Proteomes" id="UP000469943"/>
    </source>
</evidence>
<keyword evidence="3" id="KW-0378">Hydrolase</keyword>
<dbReference type="Pfam" id="PF00877">
    <property type="entry name" value="NLPC_P60"/>
    <property type="match status" value="1"/>
</dbReference>
<dbReference type="PANTHER" id="PTHR47053">
    <property type="entry name" value="MUREIN DD-ENDOPEPTIDASE MEPH-RELATED"/>
    <property type="match status" value="1"/>
</dbReference>
<dbReference type="EMBL" id="WHZX01000005">
    <property type="protein sequence ID" value="NEG72104.1"/>
    <property type="molecule type" value="Genomic_DNA"/>
</dbReference>
<evidence type="ECO:0000256" key="2">
    <source>
        <dbReference type="ARBA" id="ARBA00022670"/>
    </source>
</evidence>
<feature type="chain" id="PRO_5029826319" evidence="6">
    <location>
        <begin position="30"/>
        <end position="270"/>
    </location>
</feature>
<keyword evidence="6" id="KW-0732">Signal</keyword>
<dbReference type="OrthoDB" id="9815778at2"/>
<feature type="signal peptide" evidence="6">
    <location>
        <begin position="1"/>
        <end position="29"/>
    </location>
</feature>
<dbReference type="SUPFAM" id="SSF54001">
    <property type="entry name" value="Cysteine proteinases"/>
    <property type="match status" value="1"/>
</dbReference>
<dbReference type="GO" id="GO:0008234">
    <property type="term" value="F:cysteine-type peptidase activity"/>
    <property type="evidence" value="ECO:0007669"/>
    <property type="project" value="UniProtKB-KW"/>
</dbReference>
<dbReference type="Gene3D" id="3.90.1720.10">
    <property type="entry name" value="endopeptidase domain like (from Nostoc punctiforme)"/>
    <property type="match status" value="1"/>
</dbReference>
<evidence type="ECO:0000256" key="5">
    <source>
        <dbReference type="SAM" id="MobiDB-lite"/>
    </source>
</evidence>
<dbReference type="InterPro" id="IPR000064">
    <property type="entry name" value="NLP_P60_dom"/>
</dbReference>
<dbReference type="InterPro" id="IPR038765">
    <property type="entry name" value="Papain-like_cys_pep_sf"/>
</dbReference>
<name>A0A7K3TD53_9BIFI</name>
<organism evidence="8 9">
    <name type="scientific">Bifidobacterium ramosum</name>
    <dbReference type="NCBI Taxonomy" id="1798158"/>
    <lineage>
        <taxon>Bacteria</taxon>
        <taxon>Bacillati</taxon>
        <taxon>Actinomycetota</taxon>
        <taxon>Actinomycetes</taxon>
        <taxon>Bifidobacteriales</taxon>
        <taxon>Bifidobacteriaceae</taxon>
        <taxon>Bifidobacterium</taxon>
    </lineage>
</organism>
<dbReference type="Proteomes" id="UP000469943">
    <property type="component" value="Unassembled WGS sequence"/>
</dbReference>
<feature type="compositionally biased region" description="Basic and acidic residues" evidence="5">
    <location>
        <begin position="78"/>
        <end position="106"/>
    </location>
</feature>
<dbReference type="GO" id="GO:0006508">
    <property type="term" value="P:proteolysis"/>
    <property type="evidence" value="ECO:0007669"/>
    <property type="project" value="UniProtKB-KW"/>
</dbReference>
<gene>
    <name evidence="8" type="ORF">GFD24_07810</name>
</gene>
<evidence type="ECO:0000256" key="6">
    <source>
        <dbReference type="SAM" id="SignalP"/>
    </source>
</evidence>
<feature type="domain" description="NlpC/P60" evidence="7">
    <location>
        <begin position="154"/>
        <end position="270"/>
    </location>
</feature>
<feature type="compositionally biased region" description="Low complexity" evidence="5">
    <location>
        <begin position="130"/>
        <end position="149"/>
    </location>
</feature>
<keyword evidence="2" id="KW-0645">Protease</keyword>
<evidence type="ECO:0000256" key="4">
    <source>
        <dbReference type="ARBA" id="ARBA00022807"/>
    </source>
</evidence>
<feature type="region of interest" description="Disordered" evidence="5">
    <location>
        <begin position="58"/>
        <end position="149"/>
    </location>
</feature>
<comment type="similarity">
    <text evidence="1">Belongs to the peptidase C40 family.</text>
</comment>
<reference evidence="8 9" key="1">
    <citation type="submission" date="2019-10" db="EMBL/GenBank/DDBJ databases">
        <title>Bifidobacterium from non-human primates.</title>
        <authorList>
            <person name="Modesto M."/>
        </authorList>
    </citation>
    <scope>NUCLEOTIDE SEQUENCE [LARGE SCALE GENOMIC DNA]</scope>
    <source>
        <strain evidence="8 9">TREM</strain>
    </source>
</reference>
<accession>A0A7K3TD53</accession>
<dbReference type="AlphaFoldDB" id="A0A7K3TD53"/>
<proteinExistence type="inferred from homology"/>
<comment type="caution">
    <text evidence="8">The sequence shown here is derived from an EMBL/GenBank/DDBJ whole genome shotgun (WGS) entry which is preliminary data.</text>
</comment>
<evidence type="ECO:0000256" key="1">
    <source>
        <dbReference type="ARBA" id="ARBA00007074"/>
    </source>
</evidence>
<dbReference type="PROSITE" id="PS51257">
    <property type="entry name" value="PROKAR_LIPOPROTEIN"/>
    <property type="match status" value="1"/>
</dbReference>
<protein>
    <submittedName>
        <fullName evidence="8">Peptidase P60</fullName>
    </submittedName>
</protein>
<evidence type="ECO:0000313" key="8">
    <source>
        <dbReference type="EMBL" id="NEG72104.1"/>
    </source>
</evidence>
<evidence type="ECO:0000256" key="3">
    <source>
        <dbReference type="ARBA" id="ARBA00022801"/>
    </source>
</evidence>
<feature type="compositionally biased region" description="Low complexity" evidence="5">
    <location>
        <begin position="107"/>
        <end position="119"/>
    </location>
</feature>
<dbReference type="PROSITE" id="PS51935">
    <property type="entry name" value="NLPC_P60"/>
    <property type="match status" value="1"/>
</dbReference>
<keyword evidence="4" id="KW-0788">Thiol protease</keyword>
<dbReference type="InterPro" id="IPR051202">
    <property type="entry name" value="Peptidase_C40"/>
</dbReference>
<dbReference type="PANTHER" id="PTHR47053:SF1">
    <property type="entry name" value="MUREIN DD-ENDOPEPTIDASE MEPH-RELATED"/>
    <property type="match status" value="1"/>
</dbReference>
<sequence>MSVKRISSVITAVIASGCMLFAVVPSAQAADAASNAVVTSSRSFPKVQTVKRDLLAESTSTSVAKGDDWGDIGNLDVPKTKSQAEKDAEAQAKAEAEAQAKAEKEAAAAAQAQAEAAAASRSQARESIDSTSSSSSDASSSTADSSSSSSSAASAAASALAAYASQFVGYPYAAGGNTPSGWDCSGFVQYVFAHFGISLPRTSGAQATVGTAVASLADAKPGDILANGSHAAIYLGGGLIINALNPADGTQITTVNVTTFASGYSIRRVL</sequence>